<comment type="caution">
    <text evidence="2">The sequence shown here is derived from an EMBL/GenBank/DDBJ whole genome shotgun (WGS) entry which is preliminary data.</text>
</comment>
<dbReference type="InterPro" id="IPR036291">
    <property type="entry name" value="NAD(P)-bd_dom_sf"/>
</dbReference>
<dbReference type="InterPro" id="IPR001509">
    <property type="entry name" value="Epimerase_deHydtase"/>
</dbReference>
<proteinExistence type="predicted"/>
<evidence type="ECO:0000259" key="1">
    <source>
        <dbReference type="Pfam" id="PF01370"/>
    </source>
</evidence>
<keyword evidence="3" id="KW-1185">Reference proteome</keyword>
<dbReference type="InterPro" id="IPR050177">
    <property type="entry name" value="Lipid_A_modif_metabolic_enz"/>
</dbReference>
<reference evidence="2 3" key="1">
    <citation type="submission" date="2020-07" db="EMBL/GenBank/DDBJ databases">
        <title>Sequencing the genomes of 1000 actinobacteria strains.</title>
        <authorList>
            <person name="Klenk H.-P."/>
        </authorList>
    </citation>
    <scope>NUCLEOTIDE SEQUENCE [LARGE SCALE GENOMIC DNA]</scope>
    <source>
        <strain evidence="2 3">DSM 23141</strain>
    </source>
</reference>
<feature type="domain" description="NAD-dependent epimerase/dehydratase" evidence="1">
    <location>
        <begin position="5"/>
        <end position="213"/>
    </location>
</feature>
<dbReference type="AlphaFoldDB" id="A0A852YBU6"/>
<dbReference type="Gene3D" id="3.40.50.720">
    <property type="entry name" value="NAD(P)-binding Rossmann-like Domain"/>
    <property type="match status" value="1"/>
</dbReference>
<sequence>MRMRALVLGGTGWLGRAIVARLLESGAEVTCLARGESGDAPSGARLVAADRREPAVYDAVGADGDLGADWDEVIELSSAPDLVEPALAALADRAAHWTLVSTVSVYARDDEPGADESATLVEPVDLTRYADAKVMAERRSAERLGDRLSIVRPGLIVGVGDPSDRFGYWPARFSRLESGPALAPTTDGRFAQVIDVDDLARWIGRAAPSEHSGIVNAVGDPVPLGDLLRCAAEAAGSEAGLVEADDETLLAEDVNYWAGPRSLPLWLPAAAVGFAQRSSRAFRAAGGVTRPIDDTVADVLADERLRGVDRPRRSGLTRSDEEAVLRQIT</sequence>
<dbReference type="Proteomes" id="UP000553888">
    <property type="component" value="Unassembled WGS sequence"/>
</dbReference>
<gene>
    <name evidence="2" type="ORF">BJ979_001938</name>
</gene>
<evidence type="ECO:0000313" key="2">
    <source>
        <dbReference type="EMBL" id="NYG99312.1"/>
    </source>
</evidence>
<evidence type="ECO:0000313" key="3">
    <source>
        <dbReference type="Proteomes" id="UP000553888"/>
    </source>
</evidence>
<dbReference type="PANTHER" id="PTHR43245">
    <property type="entry name" value="BIFUNCTIONAL POLYMYXIN RESISTANCE PROTEIN ARNA"/>
    <property type="match status" value="1"/>
</dbReference>
<dbReference type="PANTHER" id="PTHR43245:SF13">
    <property type="entry name" value="UDP-D-APIOSE_UDP-D-XYLOSE SYNTHASE 2"/>
    <property type="match status" value="1"/>
</dbReference>
<protein>
    <submittedName>
        <fullName evidence="2">Nucleoside-diphosphate-sugar epimerase</fullName>
    </submittedName>
</protein>
<organism evidence="2 3">
    <name type="scientific">Schumannella luteola</name>
    <dbReference type="NCBI Taxonomy" id="472059"/>
    <lineage>
        <taxon>Bacteria</taxon>
        <taxon>Bacillati</taxon>
        <taxon>Actinomycetota</taxon>
        <taxon>Actinomycetes</taxon>
        <taxon>Micrococcales</taxon>
        <taxon>Microbacteriaceae</taxon>
        <taxon>Schumannella</taxon>
    </lineage>
</organism>
<dbReference type="SUPFAM" id="SSF51735">
    <property type="entry name" value="NAD(P)-binding Rossmann-fold domains"/>
    <property type="match status" value="1"/>
</dbReference>
<name>A0A852YBU6_9MICO</name>
<accession>A0A852YBU6</accession>
<dbReference type="EMBL" id="JACBZY010000001">
    <property type="protein sequence ID" value="NYG99312.1"/>
    <property type="molecule type" value="Genomic_DNA"/>
</dbReference>
<dbReference type="Pfam" id="PF01370">
    <property type="entry name" value="Epimerase"/>
    <property type="match status" value="1"/>
</dbReference>